<evidence type="ECO:0000256" key="1">
    <source>
        <dbReference type="SAM" id="MobiDB-lite"/>
    </source>
</evidence>
<accession>A0A6P7NF74</accession>
<dbReference type="GeneID" id="114861399"/>
<dbReference type="AlphaFoldDB" id="A0A6P7NF74"/>
<proteinExistence type="predicted"/>
<organism evidence="2 3">
    <name type="scientific">Betta splendens</name>
    <name type="common">Siamese fighting fish</name>
    <dbReference type="NCBI Taxonomy" id="158456"/>
    <lineage>
        <taxon>Eukaryota</taxon>
        <taxon>Metazoa</taxon>
        <taxon>Chordata</taxon>
        <taxon>Craniata</taxon>
        <taxon>Vertebrata</taxon>
        <taxon>Euteleostomi</taxon>
        <taxon>Actinopterygii</taxon>
        <taxon>Neopterygii</taxon>
        <taxon>Teleostei</taxon>
        <taxon>Neoteleostei</taxon>
        <taxon>Acanthomorphata</taxon>
        <taxon>Anabantaria</taxon>
        <taxon>Anabantiformes</taxon>
        <taxon>Anabantoidei</taxon>
        <taxon>Osphronemidae</taxon>
        <taxon>Betta</taxon>
    </lineage>
</organism>
<gene>
    <name evidence="3" type="primary">spx</name>
</gene>
<dbReference type="Proteomes" id="UP000515150">
    <property type="component" value="Chromosome 9"/>
</dbReference>
<reference evidence="3" key="1">
    <citation type="submission" date="2025-08" db="UniProtKB">
        <authorList>
            <consortium name="RefSeq"/>
        </authorList>
    </citation>
    <scope>IDENTIFICATION</scope>
</reference>
<evidence type="ECO:0000313" key="3">
    <source>
        <dbReference type="RefSeq" id="XP_029016384.1"/>
    </source>
</evidence>
<protein>
    <submittedName>
        <fullName evidence="3">Spexin prohormone 1 isoform X2</fullName>
    </submittedName>
</protein>
<evidence type="ECO:0000313" key="2">
    <source>
        <dbReference type="Proteomes" id="UP000515150"/>
    </source>
</evidence>
<sequence length="102" mass="11070">MKVSRPHQNSSSRPARSDSCLCIFTGFEDSHSDVRARPADRVIVHFTVVERTQGLFPAEELDPAGHAVPQGHSDSQSEHREDECGPGGQRPAQLPAAGQRQG</sequence>
<name>A0A6P7NF74_BETSP</name>
<dbReference type="RefSeq" id="XP_029016384.1">
    <property type="nucleotide sequence ID" value="XM_029160551.3"/>
</dbReference>
<feature type="region of interest" description="Disordered" evidence="1">
    <location>
        <begin position="57"/>
        <end position="102"/>
    </location>
</feature>
<dbReference type="CTD" id="80763"/>
<keyword evidence="2" id="KW-1185">Reference proteome</keyword>